<dbReference type="SUPFAM" id="SSF56112">
    <property type="entry name" value="Protein kinase-like (PK-like)"/>
    <property type="match status" value="1"/>
</dbReference>
<dbReference type="InterPro" id="IPR011009">
    <property type="entry name" value="Kinase-like_dom_sf"/>
</dbReference>
<evidence type="ECO:0000256" key="7">
    <source>
        <dbReference type="ARBA" id="ARBA00047899"/>
    </source>
</evidence>
<reference evidence="10 11" key="1">
    <citation type="submission" date="2021-06" db="EMBL/GenBank/DDBJ databases">
        <authorList>
            <person name="Palmer J.M."/>
        </authorList>
    </citation>
    <scope>NUCLEOTIDE SEQUENCE [LARGE SCALE GENOMIC DNA]</scope>
    <source>
        <strain evidence="10 11">GA_2019</strain>
        <tissue evidence="10">Muscle</tissue>
    </source>
</reference>
<keyword evidence="2" id="KW-0723">Serine/threonine-protein kinase</keyword>
<evidence type="ECO:0000256" key="2">
    <source>
        <dbReference type="ARBA" id="ARBA00022527"/>
    </source>
</evidence>
<dbReference type="Pfam" id="PF12202">
    <property type="entry name" value="OSR1_C"/>
    <property type="match status" value="1"/>
</dbReference>
<dbReference type="Gene3D" id="1.10.510.10">
    <property type="entry name" value="Transferase(Phosphotransferase) domain 1"/>
    <property type="match status" value="1"/>
</dbReference>
<dbReference type="GO" id="GO:0016301">
    <property type="term" value="F:kinase activity"/>
    <property type="evidence" value="ECO:0007669"/>
    <property type="project" value="UniProtKB-KW"/>
</dbReference>
<dbReference type="InterPro" id="IPR008271">
    <property type="entry name" value="Ser/Thr_kinase_AS"/>
</dbReference>
<accession>A0ABV0N349</accession>
<evidence type="ECO:0000259" key="9">
    <source>
        <dbReference type="PROSITE" id="PS50011"/>
    </source>
</evidence>
<dbReference type="EMBL" id="JAHRIO010021962">
    <property type="protein sequence ID" value="MEQ2165787.1"/>
    <property type="molecule type" value="Genomic_DNA"/>
</dbReference>
<evidence type="ECO:0000256" key="4">
    <source>
        <dbReference type="ARBA" id="ARBA00022741"/>
    </source>
</evidence>
<comment type="catalytic activity">
    <reaction evidence="8">
        <text>L-seryl-[protein] + ATP = O-phospho-L-seryl-[protein] + ADP + H(+)</text>
        <dbReference type="Rhea" id="RHEA:17989"/>
        <dbReference type="Rhea" id="RHEA-COMP:9863"/>
        <dbReference type="Rhea" id="RHEA-COMP:11604"/>
        <dbReference type="ChEBI" id="CHEBI:15378"/>
        <dbReference type="ChEBI" id="CHEBI:29999"/>
        <dbReference type="ChEBI" id="CHEBI:30616"/>
        <dbReference type="ChEBI" id="CHEBI:83421"/>
        <dbReference type="ChEBI" id="CHEBI:456216"/>
        <dbReference type="EC" id="2.7.11.1"/>
    </reaction>
</comment>
<dbReference type="InterPro" id="IPR050588">
    <property type="entry name" value="WNK_Ser-Thr_kinase"/>
</dbReference>
<feature type="non-terminal residue" evidence="10">
    <location>
        <position position="1"/>
    </location>
</feature>
<keyword evidence="5 10" id="KW-0418">Kinase</keyword>
<evidence type="ECO:0000256" key="5">
    <source>
        <dbReference type="ARBA" id="ARBA00022777"/>
    </source>
</evidence>
<keyword evidence="6" id="KW-0067">ATP-binding</keyword>
<protein>
    <recommendedName>
        <fullName evidence="1">non-specific serine/threonine protein kinase</fullName>
        <ecNumber evidence="1">2.7.11.1</ecNumber>
    </recommendedName>
</protein>
<evidence type="ECO:0000313" key="10">
    <source>
        <dbReference type="EMBL" id="MEQ2165787.1"/>
    </source>
</evidence>
<gene>
    <name evidence="10" type="primary">WNK1_2</name>
    <name evidence="10" type="ORF">GOODEAATRI_020802</name>
</gene>
<keyword evidence="3" id="KW-0808">Transferase</keyword>
<evidence type="ECO:0000256" key="6">
    <source>
        <dbReference type="ARBA" id="ARBA00022840"/>
    </source>
</evidence>
<comment type="caution">
    <text evidence="10">The sequence shown here is derived from an EMBL/GenBank/DDBJ whole genome shotgun (WGS) entry which is preliminary data.</text>
</comment>
<evidence type="ECO:0000256" key="3">
    <source>
        <dbReference type="ARBA" id="ARBA00022679"/>
    </source>
</evidence>
<proteinExistence type="predicted"/>
<evidence type="ECO:0000256" key="8">
    <source>
        <dbReference type="ARBA" id="ARBA00048679"/>
    </source>
</evidence>
<dbReference type="SMART" id="SM00220">
    <property type="entry name" value="S_TKc"/>
    <property type="match status" value="1"/>
</dbReference>
<keyword evidence="4" id="KW-0547">Nucleotide-binding</keyword>
<comment type="catalytic activity">
    <reaction evidence="7">
        <text>L-threonyl-[protein] + ATP = O-phospho-L-threonyl-[protein] + ADP + H(+)</text>
        <dbReference type="Rhea" id="RHEA:46608"/>
        <dbReference type="Rhea" id="RHEA-COMP:11060"/>
        <dbReference type="Rhea" id="RHEA-COMP:11605"/>
        <dbReference type="ChEBI" id="CHEBI:15378"/>
        <dbReference type="ChEBI" id="CHEBI:30013"/>
        <dbReference type="ChEBI" id="CHEBI:30616"/>
        <dbReference type="ChEBI" id="CHEBI:61977"/>
        <dbReference type="ChEBI" id="CHEBI:456216"/>
        <dbReference type="EC" id="2.7.11.1"/>
    </reaction>
</comment>
<dbReference type="PROSITE" id="PS00108">
    <property type="entry name" value="PROTEIN_KINASE_ST"/>
    <property type="match status" value="1"/>
</dbReference>
<name>A0ABV0N349_9TELE</name>
<dbReference type="EC" id="2.7.11.1" evidence="1"/>
<dbReference type="Proteomes" id="UP001476798">
    <property type="component" value="Unassembled WGS sequence"/>
</dbReference>
<evidence type="ECO:0000313" key="11">
    <source>
        <dbReference type="Proteomes" id="UP001476798"/>
    </source>
</evidence>
<evidence type="ECO:0000256" key="1">
    <source>
        <dbReference type="ARBA" id="ARBA00012513"/>
    </source>
</evidence>
<feature type="domain" description="Protein kinase" evidence="9">
    <location>
        <begin position="1"/>
        <end position="194"/>
    </location>
</feature>
<keyword evidence="11" id="KW-1185">Reference proteome</keyword>
<dbReference type="Gene3D" id="3.10.20.90">
    <property type="entry name" value="Phosphatidylinositol 3-kinase Catalytic Subunit, Chain A, domain 1"/>
    <property type="match status" value="1"/>
</dbReference>
<dbReference type="InterPro" id="IPR000719">
    <property type="entry name" value="Prot_kinase_dom"/>
</dbReference>
<dbReference type="PROSITE" id="PS50011">
    <property type="entry name" value="PROTEIN_KINASE_DOM"/>
    <property type="match status" value="1"/>
</dbReference>
<dbReference type="InterPro" id="IPR024678">
    <property type="entry name" value="Kinase_OSR1/WNK_CCT"/>
</dbReference>
<organism evidence="10 11">
    <name type="scientific">Goodea atripinnis</name>
    <dbReference type="NCBI Taxonomy" id="208336"/>
    <lineage>
        <taxon>Eukaryota</taxon>
        <taxon>Metazoa</taxon>
        <taxon>Chordata</taxon>
        <taxon>Craniata</taxon>
        <taxon>Vertebrata</taxon>
        <taxon>Euteleostomi</taxon>
        <taxon>Actinopterygii</taxon>
        <taxon>Neopterygii</taxon>
        <taxon>Teleostei</taxon>
        <taxon>Neoteleostei</taxon>
        <taxon>Acanthomorphata</taxon>
        <taxon>Ovalentaria</taxon>
        <taxon>Atherinomorphae</taxon>
        <taxon>Cyprinodontiformes</taxon>
        <taxon>Goodeidae</taxon>
        <taxon>Goodea</taxon>
    </lineage>
</organism>
<sequence length="262" mass="30354">YVRRFRPMKLKLLQRWSLQILKGLHFLHSRSPPILHRDLKCDNIFINGPTASVKIGDLGLATLKKASFANSVIGTPEFMAPEMYEEKYDEAVDIYAFGMCMLEMATSEYPYSECKNAGQIYRKVTNVRPRPPHTHLLTSCCVSMFDHLFVLQGIKPDIFFKVQVPELKEMIEGCILTNSNERFTVQELLEHRFFQEKTGIYVELAEEDDGTKAALKLWLRVEDTKKLLGKYKDNNAIEFLFELYKDVPEEVAQEMVPSPPHW</sequence>
<dbReference type="PANTHER" id="PTHR13902">
    <property type="entry name" value="SERINE/THREONINE-PROTEIN KINASE WNK WITH NO LYSINE -RELATED"/>
    <property type="match status" value="1"/>
</dbReference>
<dbReference type="Pfam" id="PF00069">
    <property type="entry name" value="Pkinase"/>
    <property type="match status" value="1"/>
</dbReference>